<proteinExistence type="predicted"/>
<dbReference type="Proteomes" id="UP000053558">
    <property type="component" value="Unassembled WGS sequence"/>
</dbReference>
<dbReference type="OrthoDB" id="2682175at2759"/>
<dbReference type="RefSeq" id="XP_007766870.1">
    <property type="nucleotide sequence ID" value="XM_007768680.1"/>
</dbReference>
<comment type="caution">
    <text evidence="2">The sequence shown here is derived from an EMBL/GenBank/DDBJ whole genome shotgun (WGS) entry which is preliminary data.</text>
</comment>
<organism evidence="2 3">
    <name type="scientific">Coniophora puteana (strain RWD-64-598)</name>
    <name type="common">Brown rot fungus</name>
    <dbReference type="NCBI Taxonomy" id="741705"/>
    <lineage>
        <taxon>Eukaryota</taxon>
        <taxon>Fungi</taxon>
        <taxon>Dikarya</taxon>
        <taxon>Basidiomycota</taxon>
        <taxon>Agaricomycotina</taxon>
        <taxon>Agaricomycetes</taxon>
        <taxon>Agaricomycetidae</taxon>
        <taxon>Boletales</taxon>
        <taxon>Coniophorineae</taxon>
        <taxon>Coniophoraceae</taxon>
        <taxon>Coniophora</taxon>
    </lineage>
</organism>
<gene>
    <name evidence="2" type="ORF">CONPUDRAFT_152026</name>
</gene>
<protein>
    <submittedName>
        <fullName evidence="2">Uncharacterized protein</fullName>
    </submittedName>
</protein>
<dbReference type="KEGG" id="cput:CONPUDRAFT_152026"/>
<dbReference type="GeneID" id="19202949"/>
<feature type="compositionally biased region" description="Polar residues" evidence="1">
    <location>
        <begin position="1"/>
        <end position="19"/>
    </location>
</feature>
<evidence type="ECO:0000313" key="3">
    <source>
        <dbReference type="Proteomes" id="UP000053558"/>
    </source>
</evidence>
<sequence length="545" mass="61123">MPRALSGSSKGKNKASQPISDKVKCPNCPRFIQPNGLNSHLRACKRNTVEAQACNTVNDQIAAAQQQACIAQLREDRHVAASISAAGPFGQAGVSSHQTAAAISAPVWFNRAGILQHPSILSVLEHGIHSWDSNPIQSAEEPYDSVQEGVDHEMEGAQSYFSIQSVDFTATALPSTLSMLTAQDFKTMYHPKSSRPEKLEPWDKFRNLSHVPPIVLNTDEDPWQPFKSCGDCEFTSIAIDAELTQTCVDCLLKLVRGVAAGNSEVTFHNDADLRSTCDKAAEELTPVETHEVAFEYKAEEIPAKVHTRDLWGWMKELLDNKTLAPHFEWDAQCVYKRDANDEFDGMDIMVDYESRKTAAEEDLKVLGLRPVENIFWKLVHGSGPHNALSFDRLHFNHGGVFGWHILPELQKILRHVSKQQKQPDILSQFDWQFDGMPHWQNLNHFSHAVNTLFSDGNKFHDMSKQILYAAQTSYVEFDTWVGLDIHTEATLKAGEVELIQFNLLLDQYMTIAAESGVPDIKTDWDFPKVHYFKHAVEDICNKGAS</sequence>
<evidence type="ECO:0000313" key="2">
    <source>
        <dbReference type="EMBL" id="EIW82982.1"/>
    </source>
</evidence>
<feature type="region of interest" description="Disordered" evidence="1">
    <location>
        <begin position="1"/>
        <end position="21"/>
    </location>
</feature>
<name>A0A5M3MUY0_CONPW</name>
<dbReference type="AlphaFoldDB" id="A0A5M3MUY0"/>
<keyword evidence="3" id="KW-1185">Reference proteome</keyword>
<dbReference type="EMBL" id="JH711576">
    <property type="protein sequence ID" value="EIW82982.1"/>
    <property type="molecule type" value="Genomic_DNA"/>
</dbReference>
<evidence type="ECO:0000256" key="1">
    <source>
        <dbReference type="SAM" id="MobiDB-lite"/>
    </source>
</evidence>
<reference evidence="3" key="1">
    <citation type="journal article" date="2012" name="Science">
        <title>The Paleozoic origin of enzymatic lignin decomposition reconstructed from 31 fungal genomes.</title>
        <authorList>
            <person name="Floudas D."/>
            <person name="Binder M."/>
            <person name="Riley R."/>
            <person name="Barry K."/>
            <person name="Blanchette R.A."/>
            <person name="Henrissat B."/>
            <person name="Martinez A.T."/>
            <person name="Otillar R."/>
            <person name="Spatafora J.W."/>
            <person name="Yadav J.S."/>
            <person name="Aerts A."/>
            <person name="Benoit I."/>
            <person name="Boyd A."/>
            <person name="Carlson A."/>
            <person name="Copeland A."/>
            <person name="Coutinho P.M."/>
            <person name="de Vries R.P."/>
            <person name="Ferreira P."/>
            <person name="Findley K."/>
            <person name="Foster B."/>
            <person name="Gaskell J."/>
            <person name="Glotzer D."/>
            <person name="Gorecki P."/>
            <person name="Heitman J."/>
            <person name="Hesse C."/>
            <person name="Hori C."/>
            <person name="Igarashi K."/>
            <person name="Jurgens J.A."/>
            <person name="Kallen N."/>
            <person name="Kersten P."/>
            <person name="Kohler A."/>
            <person name="Kuees U."/>
            <person name="Kumar T.K.A."/>
            <person name="Kuo A."/>
            <person name="LaButti K."/>
            <person name="Larrondo L.F."/>
            <person name="Lindquist E."/>
            <person name="Ling A."/>
            <person name="Lombard V."/>
            <person name="Lucas S."/>
            <person name="Lundell T."/>
            <person name="Martin R."/>
            <person name="McLaughlin D.J."/>
            <person name="Morgenstern I."/>
            <person name="Morin E."/>
            <person name="Murat C."/>
            <person name="Nagy L.G."/>
            <person name="Nolan M."/>
            <person name="Ohm R.A."/>
            <person name="Patyshakuliyeva A."/>
            <person name="Rokas A."/>
            <person name="Ruiz-Duenas F.J."/>
            <person name="Sabat G."/>
            <person name="Salamov A."/>
            <person name="Samejima M."/>
            <person name="Schmutz J."/>
            <person name="Slot J.C."/>
            <person name="St John F."/>
            <person name="Stenlid J."/>
            <person name="Sun H."/>
            <person name="Sun S."/>
            <person name="Syed K."/>
            <person name="Tsang A."/>
            <person name="Wiebenga A."/>
            <person name="Young D."/>
            <person name="Pisabarro A."/>
            <person name="Eastwood D.C."/>
            <person name="Martin F."/>
            <person name="Cullen D."/>
            <person name="Grigoriev I.V."/>
            <person name="Hibbett D.S."/>
        </authorList>
    </citation>
    <scope>NUCLEOTIDE SEQUENCE [LARGE SCALE GENOMIC DNA]</scope>
    <source>
        <strain evidence="3">RWD-64-598 SS2</strain>
    </source>
</reference>
<accession>A0A5M3MUY0</accession>